<comment type="caution">
    <text evidence="8">The sequence shown here is derived from an EMBL/GenBank/DDBJ whole genome shotgun (WGS) entry which is preliminary data.</text>
</comment>
<sequence>MAPNIGADIEMNGLRTSADAPRATTETKESSSVINVIASNEYLEDQDGQLLSTNSTRGDAVDMQRMGKEQEFVRRFRLLSMASFVGLTTVSWEYGVFTLGPGLLNGGRAGLIYSTAWSFVGFGPVYLSMAEMASIAPIAGAQYHWVSEFAPESCQRILSYLVGWLSSIAWQAGCAAGMFLVGGSIQCSIIVARETYNPTAWQSTLLALAAVVMAYLGNVYGARILPYWQNAIFAVHILAFLAYIIPIWANAPRATNEQVWGTFDASGGWSTMGLTIMVGQLTGIANQLGVDAAAHMAEEVKDAAKSVPKAMISTYLVNFACLWPLVITVCYHIPSVDDALEDATGYPAMYVLRQSMSPAWVIVILGSIAFINAAGNITYMAAVTRDLFAFARDNGLPFSAWIRKVDGKRDLPVNAAILTSAVSSLMALIYLGSEVAFYAIISLYTTAILSCYCLSIGSLLWRRIYHPDTIPPAKFSLGRWGLITNSFAVVWCVYCLFWSVWPQEYPVTVTNFNWASVIIGVTMLVAMIHFFLKAKNVYIGPVAAVQGRKVRKA</sequence>
<dbReference type="PANTHER" id="PTHR45649">
    <property type="entry name" value="AMINO-ACID PERMEASE BAT1"/>
    <property type="match status" value="1"/>
</dbReference>
<keyword evidence="4 7" id="KW-1133">Transmembrane helix</keyword>
<dbReference type="AlphaFoldDB" id="A0AAV9MX98"/>
<dbReference type="InterPro" id="IPR002293">
    <property type="entry name" value="AA/rel_permease1"/>
</dbReference>
<gene>
    <name evidence="8" type="ORF">LTR84_008638</name>
</gene>
<feature type="transmembrane region" description="Helical" evidence="7">
    <location>
        <begin position="76"/>
        <end position="97"/>
    </location>
</feature>
<dbReference type="Gene3D" id="1.20.1740.10">
    <property type="entry name" value="Amino acid/polyamine transporter I"/>
    <property type="match status" value="1"/>
</dbReference>
<feature type="transmembrane region" description="Helical" evidence="7">
    <location>
        <begin position="227"/>
        <end position="249"/>
    </location>
</feature>
<feature type="transmembrane region" description="Helical" evidence="7">
    <location>
        <begin position="482"/>
        <end position="501"/>
    </location>
</feature>
<dbReference type="EMBL" id="JAVRRD010000032">
    <property type="protein sequence ID" value="KAK5046181.1"/>
    <property type="molecule type" value="Genomic_DNA"/>
</dbReference>
<feature type="transmembrane region" description="Helical" evidence="7">
    <location>
        <begin position="359"/>
        <end position="382"/>
    </location>
</feature>
<feature type="transmembrane region" description="Helical" evidence="7">
    <location>
        <begin position="204"/>
        <end position="221"/>
    </location>
</feature>
<evidence type="ECO:0008006" key="10">
    <source>
        <dbReference type="Google" id="ProtNLM"/>
    </source>
</evidence>
<dbReference type="GO" id="GO:0022857">
    <property type="term" value="F:transmembrane transporter activity"/>
    <property type="evidence" value="ECO:0007669"/>
    <property type="project" value="InterPro"/>
</dbReference>
<evidence type="ECO:0000256" key="3">
    <source>
        <dbReference type="ARBA" id="ARBA00022692"/>
    </source>
</evidence>
<dbReference type="Pfam" id="PF13520">
    <property type="entry name" value="AA_permease_2"/>
    <property type="match status" value="1"/>
</dbReference>
<feature type="transmembrane region" description="Helical" evidence="7">
    <location>
        <begin position="513"/>
        <end position="532"/>
    </location>
</feature>
<dbReference type="GO" id="GO:0016020">
    <property type="term" value="C:membrane"/>
    <property type="evidence" value="ECO:0007669"/>
    <property type="project" value="UniProtKB-SubCell"/>
</dbReference>
<proteinExistence type="predicted"/>
<evidence type="ECO:0000256" key="7">
    <source>
        <dbReference type="SAM" id="Phobius"/>
    </source>
</evidence>
<evidence type="ECO:0000256" key="1">
    <source>
        <dbReference type="ARBA" id="ARBA00004141"/>
    </source>
</evidence>
<organism evidence="8 9">
    <name type="scientific">Exophiala bonariae</name>
    <dbReference type="NCBI Taxonomy" id="1690606"/>
    <lineage>
        <taxon>Eukaryota</taxon>
        <taxon>Fungi</taxon>
        <taxon>Dikarya</taxon>
        <taxon>Ascomycota</taxon>
        <taxon>Pezizomycotina</taxon>
        <taxon>Eurotiomycetes</taxon>
        <taxon>Chaetothyriomycetidae</taxon>
        <taxon>Chaetothyriales</taxon>
        <taxon>Herpotrichiellaceae</taxon>
        <taxon>Exophiala</taxon>
    </lineage>
</organism>
<feature type="transmembrane region" description="Helical" evidence="7">
    <location>
        <begin position="437"/>
        <end position="461"/>
    </location>
</feature>
<evidence type="ECO:0000313" key="9">
    <source>
        <dbReference type="Proteomes" id="UP001358417"/>
    </source>
</evidence>
<feature type="transmembrane region" description="Helical" evidence="7">
    <location>
        <begin position="168"/>
        <end position="192"/>
    </location>
</feature>
<name>A0AAV9MX98_9EURO</name>
<dbReference type="GeneID" id="89976801"/>
<evidence type="ECO:0000256" key="6">
    <source>
        <dbReference type="SAM" id="MobiDB-lite"/>
    </source>
</evidence>
<evidence type="ECO:0000256" key="4">
    <source>
        <dbReference type="ARBA" id="ARBA00022989"/>
    </source>
</evidence>
<dbReference type="PIRSF" id="PIRSF006060">
    <property type="entry name" value="AA_transporter"/>
    <property type="match status" value="1"/>
</dbReference>
<evidence type="ECO:0000256" key="2">
    <source>
        <dbReference type="ARBA" id="ARBA00022448"/>
    </source>
</evidence>
<feature type="transmembrane region" description="Helical" evidence="7">
    <location>
        <begin position="411"/>
        <end position="431"/>
    </location>
</feature>
<dbReference type="PANTHER" id="PTHR45649:SF4">
    <property type="entry name" value="TRANSPORTER, PUTATIVE (EUROFUNG)-RELATED"/>
    <property type="match status" value="1"/>
</dbReference>
<reference evidence="8 9" key="1">
    <citation type="submission" date="2023-08" db="EMBL/GenBank/DDBJ databases">
        <title>Black Yeasts Isolated from many extreme environments.</title>
        <authorList>
            <person name="Coleine C."/>
            <person name="Stajich J.E."/>
            <person name="Selbmann L."/>
        </authorList>
    </citation>
    <scope>NUCLEOTIDE SEQUENCE [LARGE SCALE GENOMIC DNA]</scope>
    <source>
        <strain evidence="8 9">CCFEE 5792</strain>
    </source>
</reference>
<evidence type="ECO:0000313" key="8">
    <source>
        <dbReference type="EMBL" id="KAK5046181.1"/>
    </source>
</evidence>
<evidence type="ECO:0000256" key="5">
    <source>
        <dbReference type="ARBA" id="ARBA00023136"/>
    </source>
</evidence>
<comment type="subcellular location">
    <subcellularLocation>
        <location evidence="1">Membrane</location>
        <topology evidence="1">Multi-pass membrane protein</topology>
    </subcellularLocation>
</comment>
<feature type="region of interest" description="Disordered" evidence="6">
    <location>
        <begin position="1"/>
        <end position="27"/>
    </location>
</feature>
<protein>
    <recommendedName>
        <fullName evidence="10">Amino acid permease/ SLC12A domain-containing protein</fullName>
    </recommendedName>
</protein>
<keyword evidence="9" id="KW-1185">Reference proteome</keyword>
<keyword evidence="5 7" id="KW-0472">Membrane</keyword>
<accession>A0AAV9MX98</accession>
<feature type="transmembrane region" description="Helical" evidence="7">
    <location>
        <begin position="315"/>
        <end position="334"/>
    </location>
</feature>
<keyword evidence="3 7" id="KW-0812">Transmembrane</keyword>
<dbReference type="RefSeq" id="XP_064701780.1">
    <property type="nucleotide sequence ID" value="XM_064852183.1"/>
</dbReference>
<keyword evidence="2" id="KW-0813">Transport</keyword>
<dbReference type="Proteomes" id="UP001358417">
    <property type="component" value="Unassembled WGS sequence"/>
</dbReference>